<gene>
    <name evidence="8" type="ORF">ANIA_10954</name>
</gene>
<evidence type="ECO:0000313" key="8">
    <source>
        <dbReference type="EMBL" id="CBF79400.1"/>
    </source>
</evidence>
<reference evidence="9" key="1">
    <citation type="journal article" date="2005" name="Nature">
        <title>Sequencing of Aspergillus nidulans and comparative analysis with A. fumigatus and A. oryzae.</title>
        <authorList>
            <person name="Galagan J.E."/>
            <person name="Calvo S.E."/>
            <person name="Cuomo C."/>
            <person name="Ma L.J."/>
            <person name="Wortman J.R."/>
            <person name="Batzoglou S."/>
            <person name="Lee S.I."/>
            <person name="Basturkmen M."/>
            <person name="Spevak C.C."/>
            <person name="Clutterbuck J."/>
            <person name="Kapitonov V."/>
            <person name="Jurka J."/>
            <person name="Scazzocchio C."/>
            <person name="Farman M."/>
            <person name="Butler J."/>
            <person name="Purcell S."/>
            <person name="Harris S."/>
            <person name="Braus G.H."/>
            <person name="Draht O."/>
            <person name="Busch S."/>
            <person name="D'Enfert C."/>
            <person name="Bouchier C."/>
            <person name="Goldman G.H."/>
            <person name="Bell-Pedersen D."/>
            <person name="Griffiths-Jones S."/>
            <person name="Doonan J.H."/>
            <person name="Yu J."/>
            <person name="Vienken K."/>
            <person name="Pain A."/>
            <person name="Freitag M."/>
            <person name="Selker E.U."/>
            <person name="Archer D.B."/>
            <person name="Penalva M.A."/>
            <person name="Oakley B.R."/>
            <person name="Momany M."/>
            <person name="Tanaka T."/>
            <person name="Kumagai T."/>
            <person name="Asai K."/>
            <person name="Machida M."/>
            <person name="Nierman W.C."/>
            <person name="Denning D.W."/>
            <person name="Caddick M."/>
            <person name="Hynes M."/>
            <person name="Paoletti M."/>
            <person name="Fischer R."/>
            <person name="Miller B."/>
            <person name="Dyer P."/>
            <person name="Sachs M.S."/>
            <person name="Osmani S.A."/>
            <person name="Birren B.W."/>
        </authorList>
    </citation>
    <scope>NUCLEOTIDE SEQUENCE [LARGE SCALE GENOMIC DNA]</scope>
    <source>
        <strain evidence="9">FGSC A4 / ATCC 38163 / CBS 112.46 / NRRL 194 / M139</strain>
    </source>
</reference>
<proteinExistence type="predicted"/>
<evidence type="ECO:0000256" key="1">
    <source>
        <dbReference type="ARBA" id="ARBA00004141"/>
    </source>
</evidence>
<dbReference type="GO" id="GO:0016020">
    <property type="term" value="C:membrane"/>
    <property type="evidence" value="ECO:0007669"/>
    <property type="project" value="UniProtKB-SubCell"/>
</dbReference>
<feature type="transmembrane region" description="Helical" evidence="6">
    <location>
        <begin position="21"/>
        <end position="46"/>
    </location>
</feature>
<evidence type="ECO:0000256" key="2">
    <source>
        <dbReference type="ARBA" id="ARBA00022692"/>
    </source>
</evidence>
<sequence>MVATITVYFHPARSQGSMFKALVCACLAFIYTAFISITSMCVEMFFQDTLHLLPLGHAIVLIVFCGGGLGFIGWTKQRLNDPLVNVACSLASLSTISVLTKEGAVQAGDLSFTKISHVLKMIIMGVSATMTVSFLIFPISARKKLRSNLTSATETMATMLALITESFLSGSEEELQTAEFVNAAAQHKKAYGQLDSLVKEAKLEHYVRGTEKEYRLEKNLVRWVQDITHNLGGLRSAASMQFQLLKQTKPFGSPQPQSIGLSHQGVDVCRSISPWSMAEDRPYLEPIDERPEDDISEPDVLRPTLSRRQTSESEASAALLPADIFAIFIDHLGPSMRSLAFTLKEIFKEIPFGPAPSYKVTVDSRFITSLDRALELYKASREEALKSIYREKDIFKVKTLEIEADLEEVAASCGHFSFSLLEFGEQLKELLAILDELQLESEERPHGRSWNWLKFWRKNDLERRRFADSDQPLIESSPLRNSIAIPQPSYSSSQLQNSAPEFKKPFAKTRIGYQIWRSLSVFRRDDMKFAIKVGTGAALYACPSFITSTRPIYSHWRGEWGLLSYMLVCSMTIGASNTTGYARFLGTCLGAVCAILSWYITDGNALGLAFSGLMMATWTSYIIIVKRQGPMGRFIMLTYNLSVLYAYSLTQQDGQDDQDEGGDSPVITEIALHRVVAVFSGCIWGIIITRLIWPISARKRLKDGLALLWLRLSLIWKSGPLSATHSSKQQTEFMTARDKLEVERFLAHLESLQVSARSEFQLKQAFPDAVYTNLLAHTRNMVNAFVAMNLELAKNMTASQGELAILDYTVSERRHLSSRISHLLSFMASSMKMEYPLVDNLPNVEHARDRLLARLFHYRKNWEISKSSTDEDYSLLYAYVLVTGQLSKEIERISEEIGRLFGVLDESAVKLYA</sequence>
<feature type="transmembrane region" description="Helical" evidence="6">
    <location>
        <begin position="606"/>
        <end position="624"/>
    </location>
</feature>
<dbReference type="Pfam" id="PF13515">
    <property type="entry name" value="FUSC_2"/>
    <property type="match status" value="1"/>
</dbReference>
<keyword evidence="2 6" id="KW-0812">Transmembrane</keyword>
<dbReference type="GeneID" id="2869477"/>
<feature type="transmembrane region" description="Helical" evidence="6">
    <location>
        <begin position="670"/>
        <end position="693"/>
    </location>
</feature>
<evidence type="ECO:0000256" key="3">
    <source>
        <dbReference type="ARBA" id="ARBA00022989"/>
    </source>
</evidence>
<dbReference type="RefSeq" id="XP_050467958.1">
    <property type="nucleotide sequence ID" value="XM_050611992.1"/>
</dbReference>
<dbReference type="Proteomes" id="UP000000560">
    <property type="component" value="Chromosome IV"/>
</dbReference>
<evidence type="ECO:0000256" key="5">
    <source>
        <dbReference type="SAM" id="MobiDB-lite"/>
    </source>
</evidence>
<feature type="domain" description="Integral membrane bound transporter" evidence="7">
    <location>
        <begin position="552"/>
        <end position="688"/>
    </location>
</feature>
<reference evidence="9" key="2">
    <citation type="journal article" date="2009" name="Fungal Genet. Biol.">
        <title>The 2008 update of the Aspergillus nidulans genome annotation: a community effort.</title>
        <authorList>
            <person name="Wortman J.R."/>
            <person name="Gilsenan J.M."/>
            <person name="Joardar V."/>
            <person name="Deegan J."/>
            <person name="Clutterbuck J."/>
            <person name="Andersen M.R."/>
            <person name="Archer D."/>
            <person name="Bencina M."/>
            <person name="Braus G."/>
            <person name="Coutinho P."/>
            <person name="von Dohren H."/>
            <person name="Doonan J."/>
            <person name="Driessen A.J."/>
            <person name="Durek P."/>
            <person name="Espeso E."/>
            <person name="Fekete E."/>
            <person name="Flipphi M."/>
            <person name="Estrada C.G."/>
            <person name="Geysens S."/>
            <person name="Goldman G."/>
            <person name="de Groot P.W."/>
            <person name="Hansen K."/>
            <person name="Harris S.D."/>
            <person name="Heinekamp T."/>
            <person name="Helmstaedt K."/>
            <person name="Henrissat B."/>
            <person name="Hofmann G."/>
            <person name="Homan T."/>
            <person name="Horio T."/>
            <person name="Horiuchi H."/>
            <person name="James S."/>
            <person name="Jones M."/>
            <person name="Karaffa L."/>
            <person name="Karanyi Z."/>
            <person name="Kato M."/>
            <person name="Keller N."/>
            <person name="Kelly D.E."/>
            <person name="Kiel J.A."/>
            <person name="Kim J.M."/>
            <person name="van der Klei I.J."/>
            <person name="Klis F.M."/>
            <person name="Kovalchuk A."/>
            <person name="Krasevec N."/>
            <person name="Kubicek C.P."/>
            <person name="Liu B."/>
            <person name="Maccabe A."/>
            <person name="Meyer V."/>
            <person name="Mirabito P."/>
            <person name="Miskei M."/>
            <person name="Mos M."/>
            <person name="Mullins J."/>
            <person name="Nelson D.R."/>
            <person name="Nielsen J."/>
            <person name="Oakley B.R."/>
            <person name="Osmani S.A."/>
            <person name="Pakula T."/>
            <person name="Paszewski A."/>
            <person name="Paulsen I."/>
            <person name="Pilsyk S."/>
            <person name="Pocsi I."/>
            <person name="Punt P.J."/>
            <person name="Ram A.F."/>
            <person name="Ren Q."/>
            <person name="Robellet X."/>
            <person name="Robson G."/>
            <person name="Seiboth B."/>
            <person name="van Solingen P."/>
            <person name="Specht T."/>
            <person name="Sun J."/>
            <person name="Taheri-Talesh N."/>
            <person name="Takeshita N."/>
            <person name="Ussery D."/>
            <person name="vanKuyk P.A."/>
            <person name="Visser H."/>
            <person name="van de Vondervoort P.J."/>
            <person name="de Vries R.P."/>
            <person name="Walton J."/>
            <person name="Xiang X."/>
            <person name="Xiong Y."/>
            <person name="Zeng A.P."/>
            <person name="Brandt B.W."/>
            <person name="Cornell M.J."/>
            <person name="van den Hondel C.A."/>
            <person name="Visser J."/>
            <person name="Oliver S.G."/>
            <person name="Turner G."/>
        </authorList>
    </citation>
    <scope>GENOME REANNOTATION</scope>
    <source>
        <strain evidence="9">FGSC A4 / ATCC 38163 / CBS 112.46 / NRRL 194 / M139</strain>
    </source>
</reference>
<name>C8VBC2_EMENI</name>
<feature type="transmembrane region" description="Helical" evidence="6">
    <location>
        <begin position="82"/>
        <end position="99"/>
    </location>
</feature>
<dbReference type="InParanoid" id="C8VBC2"/>
<keyword evidence="3 6" id="KW-1133">Transmembrane helix</keyword>
<keyword evidence="9" id="KW-1185">Reference proteome</keyword>
<evidence type="ECO:0000259" key="7">
    <source>
        <dbReference type="Pfam" id="PF13515"/>
    </source>
</evidence>
<evidence type="ECO:0000313" key="9">
    <source>
        <dbReference type="Proteomes" id="UP000000560"/>
    </source>
</evidence>
<dbReference type="PANTHER" id="PTHR47804">
    <property type="entry name" value="60S RIBOSOMAL PROTEIN L19"/>
    <property type="match status" value="1"/>
</dbReference>
<feature type="region of interest" description="Disordered" evidence="5">
    <location>
        <begin position="287"/>
        <end position="309"/>
    </location>
</feature>
<dbReference type="AlphaFoldDB" id="C8VBC2"/>
<organism evidence="8 9">
    <name type="scientific">Emericella nidulans (strain FGSC A4 / ATCC 38163 / CBS 112.46 / NRRL 194 / M139)</name>
    <name type="common">Aspergillus nidulans</name>
    <dbReference type="NCBI Taxonomy" id="227321"/>
    <lineage>
        <taxon>Eukaryota</taxon>
        <taxon>Fungi</taxon>
        <taxon>Dikarya</taxon>
        <taxon>Ascomycota</taxon>
        <taxon>Pezizomycotina</taxon>
        <taxon>Eurotiomycetes</taxon>
        <taxon>Eurotiomycetidae</taxon>
        <taxon>Eurotiales</taxon>
        <taxon>Aspergillaceae</taxon>
        <taxon>Aspergillus</taxon>
        <taxon>Aspergillus subgen. Nidulantes</taxon>
    </lineage>
</organism>
<keyword evidence="4 6" id="KW-0472">Membrane</keyword>
<dbReference type="EMBL" id="BN001304">
    <property type="protein sequence ID" value="CBF79400.1"/>
    <property type="molecule type" value="Genomic_DNA"/>
</dbReference>
<dbReference type="KEGG" id="ani:ANIA_10954"/>
<dbReference type="PANTHER" id="PTHR47804:SF1">
    <property type="entry name" value="DUF2421 DOMAIN-CONTAINING PROTEIN"/>
    <property type="match status" value="1"/>
</dbReference>
<feature type="transmembrane region" description="Helical" evidence="6">
    <location>
        <begin position="631"/>
        <end position="650"/>
    </location>
</feature>
<dbReference type="InterPro" id="IPR049453">
    <property type="entry name" value="Memb_transporter_dom"/>
</dbReference>
<dbReference type="STRING" id="227321.C8VBC2"/>
<feature type="transmembrane region" description="Helical" evidence="6">
    <location>
        <begin position="119"/>
        <end position="139"/>
    </location>
</feature>
<evidence type="ECO:0000256" key="4">
    <source>
        <dbReference type="ARBA" id="ARBA00023136"/>
    </source>
</evidence>
<dbReference type="OMA" id="INEHFRH"/>
<accession>C8VBC2</accession>
<dbReference type="eggNOG" id="KOG4711">
    <property type="taxonomic scope" value="Eukaryota"/>
</dbReference>
<dbReference type="HOGENOM" id="CLU_001127_0_0_1"/>
<protein>
    <recommendedName>
        <fullName evidence="7">Integral membrane bound transporter domain-containing protein</fullName>
    </recommendedName>
</protein>
<feature type="transmembrane region" description="Helical" evidence="6">
    <location>
        <begin position="582"/>
        <end position="600"/>
    </location>
</feature>
<dbReference type="OrthoDB" id="68611at2759"/>
<dbReference type="InterPro" id="IPR052430">
    <property type="entry name" value="IVT-Associated"/>
</dbReference>
<comment type="subcellular location">
    <subcellularLocation>
        <location evidence="1">Membrane</location>
        <topology evidence="1">Multi-pass membrane protein</topology>
    </subcellularLocation>
</comment>
<feature type="transmembrane region" description="Helical" evidence="6">
    <location>
        <begin position="52"/>
        <end position="75"/>
    </location>
</feature>
<evidence type="ECO:0000256" key="6">
    <source>
        <dbReference type="SAM" id="Phobius"/>
    </source>
</evidence>